<evidence type="ECO:0000313" key="2">
    <source>
        <dbReference type="EMBL" id="QEC69840.1"/>
    </source>
</evidence>
<dbReference type="InterPro" id="IPR008514">
    <property type="entry name" value="T6SS_Hcp"/>
</dbReference>
<dbReference type="RefSeq" id="WP_147192716.1">
    <property type="nucleotide sequence ID" value="NZ_CP042435.1"/>
</dbReference>
<dbReference type="AlphaFoldDB" id="A0A5B8VEI7"/>
<protein>
    <submittedName>
        <fullName evidence="2">Type VI secretion system tube protein Hcp</fullName>
    </submittedName>
</protein>
<dbReference type="EMBL" id="CP042435">
    <property type="protein sequence ID" value="QEC69840.1"/>
    <property type="molecule type" value="Genomic_DNA"/>
</dbReference>
<feature type="signal peptide" evidence="1">
    <location>
        <begin position="1"/>
        <end position="22"/>
    </location>
</feature>
<gene>
    <name evidence="2" type="ORF">FRZ67_21990</name>
</gene>
<evidence type="ECO:0000256" key="1">
    <source>
        <dbReference type="SAM" id="SignalP"/>
    </source>
</evidence>
<dbReference type="Gene3D" id="2.30.110.20">
    <property type="entry name" value="Hcp1-like"/>
    <property type="match status" value="1"/>
</dbReference>
<keyword evidence="1" id="KW-0732">Signal</keyword>
<dbReference type="SUPFAM" id="SSF141452">
    <property type="entry name" value="Hcp1-like"/>
    <property type="match status" value="1"/>
</dbReference>
<keyword evidence="3" id="KW-1185">Reference proteome</keyword>
<organism evidence="2 3">
    <name type="scientific">Panacibacter ginsenosidivorans</name>
    <dbReference type="NCBI Taxonomy" id="1813871"/>
    <lineage>
        <taxon>Bacteria</taxon>
        <taxon>Pseudomonadati</taxon>
        <taxon>Bacteroidota</taxon>
        <taxon>Chitinophagia</taxon>
        <taxon>Chitinophagales</taxon>
        <taxon>Chitinophagaceae</taxon>
        <taxon>Panacibacter</taxon>
    </lineage>
</organism>
<dbReference type="KEGG" id="pgin:FRZ67_21990"/>
<dbReference type="Proteomes" id="UP000321533">
    <property type="component" value="Chromosome"/>
</dbReference>
<dbReference type="OrthoDB" id="1447896at2"/>
<sequence>MRKIIALSFIAACIFYCNSVIAQSHQVLIKALDGTTLLNGGSVVPGHTGEIDGLSFSQGESGCPSGTTGCQTSTSEFNFMMSINPASVLFKKLLYNGTKLTSVDVYMIKPGTTAFTYYKIRMEDVTITSVQESASSEYPTFAISLSPSRIAWQQRKQRADGSGGDKTTYGWDVQSNAEWNYVFP</sequence>
<dbReference type="InterPro" id="IPR036624">
    <property type="entry name" value="Hcp1-lik_sf"/>
</dbReference>
<feature type="chain" id="PRO_5022921621" evidence="1">
    <location>
        <begin position="23"/>
        <end position="184"/>
    </location>
</feature>
<dbReference type="Pfam" id="PF05638">
    <property type="entry name" value="T6SS_HCP"/>
    <property type="match status" value="1"/>
</dbReference>
<proteinExistence type="predicted"/>
<accession>A0A5B8VEI7</accession>
<name>A0A5B8VEI7_9BACT</name>
<reference evidence="2 3" key="1">
    <citation type="journal article" date="2016" name="Int. J. Syst. Evol. Microbiol.">
        <title>Panacibacter ginsenosidivorans gen. nov., sp. nov., with ginsenoside converting activity isolated from soil of a ginseng field.</title>
        <authorList>
            <person name="Siddiqi M.Z."/>
            <person name="Muhammad Shafi S."/>
            <person name="Choi K.D."/>
            <person name="Im W.T."/>
        </authorList>
    </citation>
    <scope>NUCLEOTIDE SEQUENCE [LARGE SCALE GENOMIC DNA]</scope>
    <source>
        <strain evidence="2 3">Gsoil1550</strain>
    </source>
</reference>
<evidence type="ECO:0000313" key="3">
    <source>
        <dbReference type="Proteomes" id="UP000321533"/>
    </source>
</evidence>